<feature type="transmembrane region" description="Helical" evidence="1">
    <location>
        <begin position="138"/>
        <end position="163"/>
    </location>
</feature>
<feature type="transmembrane region" description="Helical" evidence="1">
    <location>
        <begin position="66"/>
        <end position="87"/>
    </location>
</feature>
<keyword evidence="1" id="KW-1133">Transmembrane helix</keyword>
<protein>
    <submittedName>
        <fullName evidence="2">Unannotated protein</fullName>
    </submittedName>
</protein>
<feature type="transmembrane region" description="Helical" evidence="1">
    <location>
        <begin position="212"/>
        <end position="233"/>
    </location>
</feature>
<organism evidence="2">
    <name type="scientific">freshwater metagenome</name>
    <dbReference type="NCBI Taxonomy" id="449393"/>
    <lineage>
        <taxon>unclassified sequences</taxon>
        <taxon>metagenomes</taxon>
        <taxon>ecological metagenomes</taxon>
    </lineage>
</organism>
<name>A0A6J6N3S4_9ZZZZ</name>
<gene>
    <name evidence="2" type="ORF">UFOPK2334_01072</name>
    <name evidence="3" type="ORF">UFOPK2870_01348</name>
</gene>
<dbReference type="AlphaFoldDB" id="A0A6J6N3S4"/>
<keyword evidence="1" id="KW-0812">Transmembrane</keyword>
<evidence type="ECO:0000256" key="1">
    <source>
        <dbReference type="SAM" id="Phobius"/>
    </source>
</evidence>
<evidence type="ECO:0000313" key="3">
    <source>
        <dbReference type="EMBL" id="CAB4771720.1"/>
    </source>
</evidence>
<feature type="transmembrane region" description="Helical" evidence="1">
    <location>
        <begin position="6"/>
        <end position="23"/>
    </location>
</feature>
<accession>A0A6J6N3S4</accession>
<keyword evidence="1" id="KW-0472">Membrane</keyword>
<proteinExistence type="predicted"/>
<feature type="transmembrane region" description="Helical" evidence="1">
    <location>
        <begin position="99"/>
        <end position="118"/>
    </location>
</feature>
<feature type="transmembrane region" description="Helical" evidence="1">
    <location>
        <begin position="184"/>
        <end position="206"/>
    </location>
</feature>
<evidence type="ECO:0000313" key="2">
    <source>
        <dbReference type="EMBL" id="CAB4679524.1"/>
    </source>
</evidence>
<reference evidence="2" key="1">
    <citation type="submission" date="2020-05" db="EMBL/GenBank/DDBJ databases">
        <authorList>
            <person name="Chiriac C."/>
            <person name="Salcher M."/>
            <person name="Ghai R."/>
            <person name="Kavagutti S V."/>
        </authorList>
    </citation>
    <scope>NUCLEOTIDE SEQUENCE</scope>
</reference>
<sequence length="249" mass="26098">MTLNTALAATSFIIAVAFGLSTFDRWLRRRKPHEMAWTIAMGLFAVAALALWWAEARGWSSASFRVFFLFGAVINVPWLALGTIFLLTGQRTGRIVTQCLLVFSGFSAGIILTAPMNGTISPNEMPQGSDLFSALPRILAAVGSSIPALIIFGGAIWSAWRVIRGAAPTMNSSVQRQVISASKLAGGNALIALGAAVLAASGTISGRLGADTAFAVTLVLGIAILFAGFLVASTATHTPTVKRSAELFL</sequence>
<dbReference type="EMBL" id="CAEZZL010000153">
    <property type="protein sequence ID" value="CAB4771720.1"/>
    <property type="molecule type" value="Genomic_DNA"/>
</dbReference>
<dbReference type="EMBL" id="CAEZXA010000098">
    <property type="protein sequence ID" value="CAB4679524.1"/>
    <property type="molecule type" value="Genomic_DNA"/>
</dbReference>
<feature type="transmembrane region" description="Helical" evidence="1">
    <location>
        <begin position="35"/>
        <end position="54"/>
    </location>
</feature>